<comment type="caution">
    <text evidence="2">The sequence shown here is derived from an EMBL/GenBank/DDBJ whole genome shotgun (WGS) entry which is preliminary data.</text>
</comment>
<accession>A0A368NIE1</accession>
<dbReference type="AlphaFoldDB" id="A0A368NIE1"/>
<dbReference type="OrthoDB" id="5803286at2"/>
<reference evidence="2 3" key="1">
    <citation type="submission" date="2018-07" db="EMBL/GenBank/DDBJ databases">
        <title>Corallincola holothuriorum sp. nov., a new facultative anaerobe isolated from sea cucumber Apostichopus japonicus.</title>
        <authorList>
            <person name="Xia H."/>
        </authorList>
    </citation>
    <scope>NUCLEOTIDE SEQUENCE [LARGE SCALE GENOMIC DNA]</scope>
    <source>
        <strain evidence="2 3">C4</strain>
    </source>
</reference>
<name>A0A368NIE1_9GAMM</name>
<gene>
    <name evidence="2" type="ORF">DU002_07840</name>
</gene>
<feature type="chain" id="PRO_5016817964" description="Lipoprotein" evidence="1">
    <location>
        <begin position="29"/>
        <end position="627"/>
    </location>
</feature>
<protein>
    <recommendedName>
        <fullName evidence="4">Lipoprotein</fullName>
    </recommendedName>
</protein>
<sequence length="627" mass="69776">MIADAKKFSVTLISVLLLVACGGGSNDAAVELVSPSPEEAKVTILQPLPLGSGASIALSLNGTGITNIHWQQIDGPRVPIFDERQSLLGVELDTTPASYRFQVSYHLNGELTEQQLELSSETSEEQLLIRRDRNVAAGSEFSLRAALMSGQTVTEVSWLQTSGPTALTESADELLFVTAPIVSEPSLLSFVANGTAPNGATYTDEVWVQVLPSVAPSGNAYFDEPLAHTFPYLDSRYSDALSTCVYNNSLTQSCLLARLPLLAAEAQANGLAYPTTDQIMQRVVVSHEWMGKAFEDFLSAQPHTDFHHLLSAVTAIVISYDIRPSFYWAATGAIYLDPENLWRTAQERDLINEQPDYRSGFGGSLQFDMLWRYTKNDEYAYTRVPRDNRATRELSDITNRFSALLYHELAHANDFFPPATHGQLAPQDSVLSAVYQLDWLSEQLTERSPLQSNAMTELAQVAFRGIDPTPEQEELLPEDVALMFPPDGAVDFYNYSSEREDLAMLFEELMMQYRLSVQRDVAITNNPSDEEASSSDYIVNWGQRGRIAEPWITERATWVLENILSELDPHSVVESLITPIPMSMGDSWADNLLLGPQENKNLRTNRDKKEQGIERLRYHGKPLPLAE</sequence>
<keyword evidence="3" id="KW-1185">Reference proteome</keyword>
<dbReference type="EMBL" id="QPID01000004">
    <property type="protein sequence ID" value="RCU50332.1"/>
    <property type="molecule type" value="Genomic_DNA"/>
</dbReference>
<keyword evidence="1" id="KW-0732">Signal</keyword>
<proteinExistence type="predicted"/>
<dbReference type="RefSeq" id="WP_114337822.1">
    <property type="nucleotide sequence ID" value="NZ_QPID01000004.1"/>
</dbReference>
<evidence type="ECO:0000256" key="1">
    <source>
        <dbReference type="SAM" id="SignalP"/>
    </source>
</evidence>
<feature type="signal peptide" evidence="1">
    <location>
        <begin position="1"/>
        <end position="28"/>
    </location>
</feature>
<evidence type="ECO:0000313" key="3">
    <source>
        <dbReference type="Proteomes" id="UP000252558"/>
    </source>
</evidence>
<dbReference type="PROSITE" id="PS51257">
    <property type="entry name" value="PROKAR_LIPOPROTEIN"/>
    <property type="match status" value="1"/>
</dbReference>
<dbReference type="Gene3D" id="2.60.40.3010">
    <property type="match status" value="1"/>
</dbReference>
<organism evidence="2 3">
    <name type="scientific">Corallincola holothuriorum</name>
    <dbReference type="NCBI Taxonomy" id="2282215"/>
    <lineage>
        <taxon>Bacteria</taxon>
        <taxon>Pseudomonadati</taxon>
        <taxon>Pseudomonadota</taxon>
        <taxon>Gammaproteobacteria</taxon>
        <taxon>Alteromonadales</taxon>
        <taxon>Psychromonadaceae</taxon>
        <taxon>Corallincola</taxon>
    </lineage>
</organism>
<evidence type="ECO:0008006" key="4">
    <source>
        <dbReference type="Google" id="ProtNLM"/>
    </source>
</evidence>
<evidence type="ECO:0000313" key="2">
    <source>
        <dbReference type="EMBL" id="RCU50332.1"/>
    </source>
</evidence>
<dbReference type="Proteomes" id="UP000252558">
    <property type="component" value="Unassembled WGS sequence"/>
</dbReference>